<feature type="transmembrane region" description="Helical" evidence="5">
    <location>
        <begin position="197"/>
        <end position="217"/>
    </location>
</feature>
<organism evidence="7 8">
    <name type="scientific">Marasmiellus scandens</name>
    <dbReference type="NCBI Taxonomy" id="2682957"/>
    <lineage>
        <taxon>Eukaryota</taxon>
        <taxon>Fungi</taxon>
        <taxon>Dikarya</taxon>
        <taxon>Basidiomycota</taxon>
        <taxon>Agaricomycotina</taxon>
        <taxon>Agaricomycetes</taxon>
        <taxon>Agaricomycetidae</taxon>
        <taxon>Agaricales</taxon>
        <taxon>Marasmiineae</taxon>
        <taxon>Omphalotaceae</taxon>
        <taxon>Marasmiellus</taxon>
    </lineage>
</organism>
<reference evidence="7 8" key="1">
    <citation type="submission" date="2024-01" db="EMBL/GenBank/DDBJ databases">
        <title>A draft genome for the cacao thread blight pathogen Marasmiellus scandens.</title>
        <authorList>
            <person name="Baruah I.K."/>
            <person name="Leung J."/>
            <person name="Bukari Y."/>
            <person name="Amoako-Attah I."/>
            <person name="Meinhardt L.W."/>
            <person name="Bailey B.A."/>
            <person name="Cohen S.P."/>
        </authorList>
    </citation>
    <scope>NUCLEOTIDE SEQUENCE [LARGE SCALE GENOMIC DNA]</scope>
    <source>
        <strain evidence="7 8">GH-19</strain>
    </source>
</reference>
<feature type="transmembrane region" description="Helical" evidence="5">
    <location>
        <begin position="41"/>
        <end position="65"/>
    </location>
</feature>
<feature type="transmembrane region" description="Helical" evidence="5">
    <location>
        <begin position="269"/>
        <end position="292"/>
    </location>
</feature>
<feature type="transmembrane region" description="Helical" evidence="5">
    <location>
        <begin position="349"/>
        <end position="373"/>
    </location>
</feature>
<evidence type="ECO:0000313" key="8">
    <source>
        <dbReference type="Proteomes" id="UP001498398"/>
    </source>
</evidence>
<evidence type="ECO:0000256" key="1">
    <source>
        <dbReference type="ARBA" id="ARBA00004141"/>
    </source>
</evidence>
<evidence type="ECO:0000256" key="4">
    <source>
        <dbReference type="ARBA" id="ARBA00023136"/>
    </source>
</evidence>
<feature type="transmembrane region" description="Helical" evidence="5">
    <location>
        <begin position="134"/>
        <end position="155"/>
    </location>
</feature>
<protein>
    <recommendedName>
        <fullName evidence="6">Major facilitator superfamily (MFS) profile domain-containing protein</fullName>
    </recommendedName>
</protein>
<keyword evidence="4 5" id="KW-0472">Membrane</keyword>
<keyword evidence="3 5" id="KW-1133">Transmembrane helix</keyword>
<accession>A0ABR1INB0</accession>
<dbReference type="SUPFAM" id="SSF103473">
    <property type="entry name" value="MFS general substrate transporter"/>
    <property type="match status" value="1"/>
</dbReference>
<gene>
    <name evidence="7" type="ORF">VKT23_018750</name>
</gene>
<dbReference type="InterPro" id="IPR020846">
    <property type="entry name" value="MFS_dom"/>
</dbReference>
<dbReference type="InterPro" id="IPR036259">
    <property type="entry name" value="MFS_trans_sf"/>
</dbReference>
<name>A0ABR1INB0_9AGAR</name>
<dbReference type="PANTHER" id="PTHR23502">
    <property type="entry name" value="MAJOR FACILITATOR SUPERFAMILY"/>
    <property type="match status" value="1"/>
</dbReference>
<dbReference type="Proteomes" id="UP001498398">
    <property type="component" value="Unassembled WGS sequence"/>
</dbReference>
<dbReference type="Pfam" id="PF07690">
    <property type="entry name" value="MFS_1"/>
    <property type="match status" value="1"/>
</dbReference>
<feature type="domain" description="Major facilitator superfamily (MFS) profile" evidence="6">
    <location>
        <begin position="43"/>
        <end position="421"/>
    </location>
</feature>
<feature type="transmembrane region" description="Helical" evidence="5">
    <location>
        <begin position="167"/>
        <end position="185"/>
    </location>
</feature>
<comment type="caution">
    <text evidence="7">The sequence shown here is derived from an EMBL/GenBank/DDBJ whole genome shotgun (WGS) entry which is preliminary data.</text>
</comment>
<keyword evidence="2 5" id="KW-0812">Transmembrane</keyword>
<comment type="subcellular location">
    <subcellularLocation>
        <location evidence="1">Membrane</location>
        <topology evidence="1">Multi-pass membrane protein</topology>
    </subcellularLocation>
</comment>
<evidence type="ECO:0000256" key="2">
    <source>
        <dbReference type="ARBA" id="ARBA00022692"/>
    </source>
</evidence>
<evidence type="ECO:0000259" key="6">
    <source>
        <dbReference type="PROSITE" id="PS50850"/>
    </source>
</evidence>
<dbReference type="PROSITE" id="PS50850">
    <property type="entry name" value="MFS"/>
    <property type="match status" value="1"/>
</dbReference>
<evidence type="ECO:0000256" key="3">
    <source>
        <dbReference type="ARBA" id="ARBA00022989"/>
    </source>
</evidence>
<dbReference type="InterPro" id="IPR011701">
    <property type="entry name" value="MFS"/>
</dbReference>
<dbReference type="PANTHER" id="PTHR23502:SF64">
    <property type="entry name" value="TRANSPORTER, PUTATIVE (AFU_ORTHOLOGUE AFUA_3G11760)-RELATED"/>
    <property type="match status" value="1"/>
</dbReference>
<proteinExistence type="predicted"/>
<sequence length="421" mass="44832">MASEQTCLLQDNQVIPEICNNVEYGTIAKTNYERFLPSERWIIVGIISCCGLLPFFVSGSFFPTIPDISRDLDTTGSIVSLTVSVSVFAACIGGLFGATYSGFYGRKPIYLFSLPLLVIGSIGVGLATTIQSLMVWRFLQTMGGAPGLSVGAGVVGDIFRLEERGSAMGVFLGACLLGPALSPFIGGVVAEYFSWRIMQLGLGFSGLFILLLVAIFLPETSIPGTRGIDKRRDELRTLGKSADAIDHELGGFVWMNPFKALLLLKSPTLLAVAIAGGAVLITDYVLLVPLAYTVGARYDIKSTATLGMCFIPIGMGNCTGAYISGYISDIFIVSYRAARGGVWYPEDRLRITLLGAGLFAPLSMVGVAIGVQWASGLPGFVLCLVSLFFNGIGVNFVLSPISAYIVDILHSRSAESMAANK</sequence>
<keyword evidence="8" id="KW-1185">Reference proteome</keyword>
<feature type="transmembrane region" description="Helical" evidence="5">
    <location>
        <begin position="109"/>
        <end position="128"/>
    </location>
</feature>
<feature type="transmembrane region" description="Helical" evidence="5">
    <location>
        <begin position="379"/>
        <end position="406"/>
    </location>
</feature>
<dbReference type="Gene3D" id="1.20.1720.10">
    <property type="entry name" value="Multidrug resistance protein D"/>
    <property type="match status" value="1"/>
</dbReference>
<dbReference type="EMBL" id="JBANRG010000088">
    <property type="protein sequence ID" value="KAK7437127.1"/>
    <property type="molecule type" value="Genomic_DNA"/>
</dbReference>
<evidence type="ECO:0000256" key="5">
    <source>
        <dbReference type="SAM" id="Phobius"/>
    </source>
</evidence>
<evidence type="ECO:0000313" key="7">
    <source>
        <dbReference type="EMBL" id="KAK7437127.1"/>
    </source>
</evidence>
<feature type="transmembrane region" description="Helical" evidence="5">
    <location>
        <begin position="304"/>
        <end position="328"/>
    </location>
</feature>
<feature type="transmembrane region" description="Helical" evidence="5">
    <location>
        <begin position="77"/>
        <end position="97"/>
    </location>
</feature>